<keyword evidence="4" id="KW-0472">Membrane</keyword>
<keyword evidence="7" id="KW-1185">Reference proteome</keyword>
<dbReference type="EMBL" id="CP028519">
    <property type="protein sequence ID" value="AVY93044.1"/>
    <property type="molecule type" value="Genomic_DNA"/>
</dbReference>
<evidence type="ECO:0000256" key="4">
    <source>
        <dbReference type="ARBA" id="ARBA00023136"/>
    </source>
</evidence>
<dbReference type="Proteomes" id="UP000244173">
    <property type="component" value="Chromosome"/>
</dbReference>
<protein>
    <recommendedName>
        <fullName evidence="5">ABC transporter domain-containing protein</fullName>
    </recommendedName>
</protein>
<evidence type="ECO:0000256" key="2">
    <source>
        <dbReference type="ARBA" id="ARBA00022692"/>
    </source>
</evidence>
<name>A0A2S0P6L1_9NEIS</name>
<reference evidence="6 7" key="1">
    <citation type="submission" date="2018-04" db="EMBL/GenBank/DDBJ databases">
        <title>Denitrifier Microvirgula.</title>
        <authorList>
            <person name="Anderson E."/>
            <person name="Jang J."/>
            <person name="Ishii S."/>
        </authorList>
    </citation>
    <scope>NUCLEOTIDE SEQUENCE [LARGE SCALE GENOMIC DNA]</scope>
    <source>
        <strain evidence="6 7">BE2.4</strain>
    </source>
</reference>
<accession>A0A2S0P6L1</accession>
<proteinExistence type="predicted"/>
<organism evidence="6 7">
    <name type="scientific">Microvirgula aerodenitrificans</name>
    <dbReference type="NCBI Taxonomy" id="57480"/>
    <lineage>
        <taxon>Bacteria</taxon>
        <taxon>Pseudomonadati</taxon>
        <taxon>Pseudomonadota</taxon>
        <taxon>Betaproteobacteria</taxon>
        <taxon>Neisseriales</taxon>
        <taxon>Aquaspirillaceae</taxon>
        <taxon>Microvirgula</taxon>
    </lineage>
</organism>
<feature type="domain" description="ABC transporter" evidence="5">
    <location>
        <begin position="43"/>
        <end position="101"/>
    </location>
</feature>
<evidence type="ECO:0000259" key="5">
    <source>
        <dbReference type="Pfam" id="PF00005"/>
    </source>
</evidence>
<keyword evidence="3" id="KW-1133">Transmembrane helix</keyword>
<sequence>MSPGRSSATSGAWSGPAGPVTTVAVPGVSLRAVLCYPAKAGAIDDRQLVAILHEAGLVHFSNRLDHCESWAHVMSLGEQQRIALARVLLDPPDVLCLDEASSALDEDMEQQLYARIVAVMHSGILLSVGHRATLDAGLFMPAGSASAIRAMV</sequence>
<dbReference type="PANTHER" id="PTHR11384">
    <property type="entry name" value="ATP-BINDING CASSETTE, SUB-FAMILY D MEMBER"/>
    <property type="match status" value="1"/>
</dbReference>
<dbReference type="InterPro" id="IPR027417">
    <property type="entry name" value="P-loop_NTPase"/>
</dbReference>
<dbReference type="GO" id="GO:0005524">
    <property type="term" value="F:ATP binding"/>
    <property type="evidence" value="ECO:0007669"/>
    <property type="project" value="InterPro"/>
</dbReference>
<dbReference type="STRING" id="1122240.GCA_000620105_03007"/>
<dbReference type="Gene3D" id="3.40.50.300">
    <property type="entry name" value="P-loop containing nucleotide triphosphate hydrolases"/>
    <property type="match status" value="1"/>
</dbReference>
<evidence type="ECO:0000313" key="7">
    <source>
        <dbReference type="Proteomes" id="UP000244173"/>
    </source>
</evidence>
<dbReference type="GO" id="GO:0016887">
    <property type="term" value="F:ATP hydrolysis activity"/>
    <property type="evidence" value="ECO:0007669"/>
    <property type="project" value="InterPro"/>
</dbReference>
<dbReference type="OrthoDB" id="9810134at2"/>
<gene>
    <name evidence="6" type="ORF">DAI18_02515</name>
</gene>
<evidence type="ECO:0000313" key="6">
    <source>
        <dbReference type="EMBL" id="AVY93044.1"/>
    </source>
</evidence>
<dbReference type="PANTHER" id="PTHR11384:SF59">
    <property type="entry name" value="LYSOSOMAL COBALAMIN TRANSPORTER ABCD4"/>
    <property type="match status" value="1"/>
</dbReference>
<dbReference type="SUPFAM" id="SSF52540">
    <property type="entry name" value="P-loop containing nucleoside triphosphate hydrolases"/>
    <property type="match status" value="1"/>
</dbReference>
<keyword evidence="2" id="KW-0812">Transmembrane</keyword>
<evidence type="ECO:0000256" key="1">
    <source>
        <dbReference type="ARBA" id="ARBA00022448"/>
    </source>
</evidence>
<dbReference type="GO" id="GO:0005886">
    <property type="term" value="C:plasma membrane"/>
    <property type="evidence" value="ECO:0007669"/>
    <property type="project" value="TreeGrafter"/>
</dbReference>
<keyword evidence="1" id="KW-0813">Transport</keyword>
<dbReference type="InterPro" id="IPR050835">
    <property type="entry name" value="ABC_transporter_sub-D"/>
</dbReference>
<dbReference type="AlphaFoldDB" id="A0A2S0P6L1"/>
<dbReference type="KEGG" id="maer:DAI18_02515"/>
<dbReference type="InterPro" id="IPR003439">
    <property type="entry name" value="ABC_transporter-like_ATP-bd"/>
</dbReference>
<evidence type="ECO:0000256" key="3">
    <source>
        <dbReference type="ARBA" id="ARBA00022989"/>
    </source>
</evidence>
<dbReference type="Pfam" id="PF00005">
    <property type="entry name" value="ABC_tran"/>
    <property type="match status" value="1"/>
</dbReference>